<reference evidence="1 2" key="1">
    <citation type="journal article" date="2021" name="Nat. Plants">
        <title>The Taxus genome provides insights into paclitaxel biosynthesis.</title>
        <authorList>
            <person name="Xiong X."/>
            <person name="Gou J."/>
            <person name="Liao Q."/>
            <person name="Li Y."/>
            <person name="Zhou Q."/>
            <person name="Bi G."/>
            <person name="Li C."/>
            <person name="Du R."/>
            <person name="Wang X."/>
            <person name="Sun T."/>
            <person name="Guo L."/>
            <person name="Liang H."/>
            <person name="Lu P."/>
            <person name="Wu Y."/>
            <person name="Zhang Z."/>
            <person name="Ro D.K."/>
            <person name="Shang Y."/>
            <person name="Huang S."/>
            <person name="Yan J."/>
        </authorList>
    </citation>
    <scope>NUCLEOTIDE SEQUENCE [LARGE SCALE GENOMIC DNA]</scope>
    <source>
        <strain evidence="1">Ta-2019</strain>
    </source>
</reference>
<accession>A0AA38H0L6</accession>
<keyword evidence="2" id="KW-1185">Reference proteome</keyword>
<sequence length="82" mass="9482">MIEQQMEWLGHPPYVVPPECGRCHQVRAPIGNHLSVNMSQDARNIVAWRKRGPWDTCLLNQKWTGVAPEERQQPQFDFVKGS</sequence>
<organism evidence="1 2">
    <name type="scientific">Taxus chinensis</name>
    <name type="common">Chinese yew</name>
    <name type="synonym">Taxus wallichiana var. chinensis</name>
    <dbReference type="NCBI Taxonomy" id="29808"/>
    <lineage>
        <taxon>Eukaryota</taxon>
        <taxon>Viridiplantae</taxon>
        <taxon>Streptophyta</taxon>
        <taxon>Embryophyta</taxon>
        <taxon>Tracheophyta</taxon>
        <taxon>Spermatophyta</taxon>
        <taxon>Pinopsida</taxon>
        <taxon>Pinidae</taxon>
        <taxon>Conifers II</taxon>
        <taxon>Cupressales</taxon>
        <taxon>Taxaceae</taxon>
        <taxon>Taxus</taxon>
    </lineage>
</organism>
<gene>
    <name evidence="1" type="ORF">KI387_004040</name>
</gene>
<proteinExistence type="predicted"/>
<protein>
    <submittedName>
        <fullName evidence="1">Uncharacterized protein</fullName>
    </submittedName>
</protein>
<name>A0AA38H0L6_TAXCH</name>
<evidence type="ECO:0000313" key="2">
    <source>
        <dbReference type="Proteomes" id="UP000824469"/>
    </source>
</evidence>
<dbReference type="EMBL" id="JAHRHJ020000001">
    <property type="protein sequence ID" value="KAH9331932.1"/>
    <property type="molecule type" value="Genomic_DNA"/>
</dbReference>
<dbReference type="AlphaFoldDB" id="A0AA38H0L6"/>
<comment type="caution">
    <text evidence="1">The sequence shown here is derived from an EMBL/GenBank/DDBJ whole genome shotgun (WGS) entry which is preliminary data.</text>
</comment>
<evidence type="ECO:0000313" key="1">
    <source>
        <dbReference type="EMBL" id="KAH9331932.1"/>
    </source>
</evidence>
<dbReference type="Proteomes" id="UP000824469">
    <property type="component" value="Unassembled WGS sequence"/>
</dbReference>
<feature type="non-terminal residue" evidence="1">
    <location>
        <position position="82"/>
    </location>
</feature>